<dbReference type="PANTHER" id="PTHR24220:SF685">
    <property type="entry name" value="ABC TRANSPORTER RELATED"/>
    <property type="match status" value="1"/>
</dbReference>
<evidence type="ECO:0000256" key="2">
    <source>
        <dbReference type="ARBA" id="ARBA00022741"/>
    </source>
</evidence>
<dbReference type="Pfam" id="PF00005">
    <property type="entry name" value="ABC_tran"/>
    <property type="match status" value="1"/>
</dbReference>
<dbReference type="RefSeq" id="WP_344710633.1">
    <property type="nucleotide sequence ID" value="NZ_BAAAWH010000001.1"/>
</dbReference>
<name>A0ABV5SVC5_9MICO</name>
<dbReference type="InterPro" id="IPR003593">
    <property type="entry name" value="AAA+_ATPase"/>
</dbReference>
<dbReference type="CDD" id="cd03255">
    <property type="entry name" value="ABC_MJ0796_LolCDE_FtsE"/>
    <property type="match status" value="1"/>
</dbReference>
<reference evidence="5 6" key="1">
    <citation type="submission" date="2024-09" db="EMBL/GenBank/DDBJ databases">
        <authorList>
            <person name="Sun Q."/>
            <person name="Mori K."/>
        </authorList>
    </citation>
    <scope>NUCLEOTIDE SEQUENCE [LARGE SCALE GENOMIC DNA]</scope>
    <source>
        <strain evidence="5 6">JCM 1342</strain>
    </source>
</reference>
<proteinExistence type="predicted"/>
<evidence type="ECO:0000256" key="3">
    <source>
        <dbReference type="ARBA" id="ARBA00022840"/>
    </source>
</evidence>
<dbReference type="Proteomes" id="UP001589611">
    <property type="component" value="Unassembled WGS sequence"/>
</dbReference>
<keyword evidence="3 5" id="KW-0067">ATP-binding</keyword>
<dbReference type="InterPro" id="IPR003439">
    <property type="entry name" value="ABC_transporter-like_ATP-bd"/>
</dbReference>
<feature type="domain" description="ABC transporter" evidence="4">
    <location>
        <begin position="5"/>
        <end position="244"/>
    </location>
</feature>
<keyword evidence="1" id="KW-0813">Transport</keyword>
<sequence length="268" mass="28079">MTLALRGEKLSRTFSSPAGDVRACVDVDIQVAPGELVVVRGASGAGKTTLLNLLGGLDRPTSGRVWIGGVEATTLDEESLALLRREQLGFVFQSFGLIPILSAAENVELPLRIARTAPAERDERVAEALRLVGLADHAAQRPGELSGGQQQRVGIARAIAARPHVLIADEPTGQLDSRTATTVMDLIGELVHTRGIAAVVSTHDPLLVQRADRVIELHDGRITSESVGTDAAASVPVPLASGNGGPPITRAEARAARALMPARDEVTS</sequence>
<dbReference type="SMART" id="SM00382">
    <property type="entry name" value="AAA"/>
    <property type="match status" value="1"/>
</dbReference>
<evidence type="ECO:0000313" key="6">
    <source>
        <dbReference type="Proteomes" id="UP001589611"/>
    </source>
</evidence>
<dbReference type="InterPro" id="IPR017871">
    <property type="entry name" value="ABC_transporter-like_CS"/>
</dbReference>
<keyword evidence="2" id="KW-0547">Nucleotide-binding</keyword>
<gene>
    <name evidence="5" type="ORF">ACFFPJ_00670</name>
</gene>
<dbReference type="PROSITE" id="PS50893">
    <property type="entry name" value="ABC_TRANSPORTER_2"/>
    <property type="match status" value="1"/>
</dbReference>
<comment type="caution">
    <text evidence="5">The sequence shown here is derived from an EMBL/GenBank/DDBJ whole genome shotgun (WGS) entry which is preliminary data.</text>
</comment>
<dbReference type="PROSITE" id="PS00211">
    <property type="entry name" value="ABC_TRANSPORTER_1"/>
    <property type="match status" value="1"/>
</dbReference>
<organism evidence="5 6">
    <name type="scientific">Microbacterium terregens</name>
    <dbReference type="NCBI Taxonomy" id="69363"/>
    <lineage>
        <taxon>Bacteria</taxon>
        <taxon>Bacillati</taxon>
        <taxon>Actinomycetota</taxon>
        <taxon>Actinomycetes</taxon>
        <taxon>Micrococcales</taxon>
        <taxon>Microbacteriaceae</taxon>
        <taxon>Microbacterium</taxon>
    </lineage>
</organism>
<dbReference type="InterPro" id="IPR017911">
    <property type="entry name" value="MacB-like_ATP-bd"/>
</dbReference>
<evidence type="ECO:0000256" key="1">
    <source>
        <dbReference type="ARBA" id="ARBA00022448"/>
    </source>
</evidence>
<dbReference type="InterPro" id="IPR015854">
    <property type="entry name" value="ABC_transpr_LolD-like"/>
</dbReference>
<dbReference type="InterPro" id="IPR027417">
    <property type="entry name" value="P-loop_NTPase"/>
</dbReference>
<keyword evidence="6" id="KW-1185">Reference proteome</keyword>
<protein>
    <submittedName>
        <fullName evidence="5">ABC transporter ATP-binding protein</fullName>
    </submittedName>
</protein>
<evidence type="ECO:0000259" key="4">
    <source>
        <dbReference type="PROSITE" id="PS50893"/>
    </source>
</evidence>
<evidence type="ECO:0000313" key="5">
    <source>
        <dbReference type="EMBL" id="MFB9644303.1"/>
    </source>
</evidence>
<dbReference type="SUPFAM" id="SSF52540">
    <property type="entry name" value="P-loop containing nucleoside triphosphate hydrolases"/>
    <property type="match status" value="1"/>
</dbReference>
<dbReference type="EMBL" id="JBHMBE010000001">
    <property type="protein sequence ID" value="MFB9644303.1"/>
    <property type="molecule type" value="Genomic_DNA"/>
</dbReference>
<dbReference type="Gene3D" id="3.40.50.300">
    <property type="entry name" value="P-loop containing nucleotide triphosphate hydrolases"/>
    <property type="match status" value="1"/>
</dbReference>
<dbReference type="GO" id="GO:0005524">
    <property type="term" value="F:ATP binding"/>
    <property type="evidence" value="ECO:0007669"/>
    <property type="project" value="UniProtKB-KW"/>
</dbReference>
<accession>A0ABV5SVC5</accession>
<dbReference type="PANTHER" id="PTHR24220">
    <property type="entry name" value="IMPORT ATP-BINDING PROTEIN"/>
    <property type="match status" value="1"/>
</dbReference>